<protein>
    <submittedName>
        <fullName evidence="2">CYTH domain-containing protein</fullName>
    </submittedName>
</protein>
<dbReference type="InterPro" id="IPR033469">
    <property type="entry name" value="CYTH-like_dom_sf"/>
</dbReference>
<dbReference type="PROSITE" id="PS51707">
    <property type="entry name" value="CYTH"/>
    <property type="match status" value="1"/>
</dbReference>
<dbReference type="AlphaFoldDB" id="A0A553ZXB8"/>
<feature type="domain" description="CYTH" evidence="1">
    <location>
        <begin position="4"/>
        <end position="193"/>
    </location>
</feature>
<dbReference type="PIRSF" id="PIRSF012526">
    <property type="entry name" value="CYTH_UCP012526"/>
    <property type="match status" value="1"/>
</dbReference>
<dbReference type="OrthoDB" id="384378at2"/>
<keyword evidence="3" id="KW-1185">Reference proteome</keyword>
<dbReference type="Pfam" id="PF01928">
    <property type="entry name" value="CYTH"/>
    <property type="match status" value="1"/>
</dbReference>
<accession>A0A553ZXB8</accession>
<dbReference type="RefSeq" id="WP_143848992.1">
    <property type="nucleotide sequence ID" value="NZ_VLXZ01000007.1"/>
</dbReference>
<comment type="caution">
    <text evidence="2">The sequence shown here is derived from an EMBL/GenBank/DDBJ whole genome shotgun (WGS) entry which is preliminary data.</text>
</comment>
<evidence type="ECO:0000313" key="2">
    <source>
        <dbReference type="EMBL" id="TSB46098.1"/>
    </source>
</evidence>
<dbReference type="CDD" id="cd07762">
    <property type="entry name" value="CYTH-like_Pase_1"/>
    <property type="match status" value="1"/>
</dbReference>
<gene>
    <name evidence="2" type="ORF">FN960_12075</name>
</gene>
<dbReference type="InterPro" id="IPR009195">
    <property type="entry name" value="Uncharacterised_YjbK"/>
</dbReference>
<dbReference type="SUPFAM" id="SSF55154">
    <property type="entry name" value="CYTH-like phosphatases"/>
    <property type="match status" value="1"/>
</dbReference>
<name>A0A553ZXB8_9BACI</name>
<dbReference type="InterPro" id="IPR023577">
    <property type="entry name" value="CYTH_domain"/>
</dbReference>
<dbReference type="EMBL" id="VLXZ01000007">
    <property type="protein sequence ID" value="TSB46098.1"/>
    <property type="molecule type" value="Genomic_DNA"/>
</dbReference>
<sequence>MSQELEYEAKSLLNATDFTKLINDLKLLDEKKVQQHNHYFETSDFSFRSMGSALRIREKNESFTLTLKQPAENGGLLETHQKLSKEEMNLALSQGTLPSGKVYHQLEGLGLAEKTIRFLGTLTTERIEKPFADGAVFLDKSSYLQAVDYEIEFEGHSLDYAEKTLKQLLEDKGIPQQETANKVARFFARKAEIEGE</sequence>
<evidence type="ECO:0000259" key="1">
    <source>
        <dbReference type="PROSITE" id="PS51707"/>
    </source>
</evidence>
<dbReference type="Proteomes" id="UP000318521">
    <property type="component" value="Unassembled WGS sequence"/>
</dbReference>
<dbReference type="SMART" id="SM01118">
    <property type="entry name" value="CYTH"/>
    <property type="match status" value="1"/>
</dbReference>
<proteinExistence type="predicted"/>
<evidence type="ECO:0000313" key="3">
    <source>
        <dbReference type="Proteomes" id="UP000318521"/>
    </source>
</evidence>
<reference evidence="2 3" key="1">
    <citation type="submission" date="2019-07" db="EMBL/GenBank/DDBJ databases">
        <authorList>
            <person name="Park Y.J."/>
            <person name="Jeong S.E."/>
            <person name="Jung H.S."/>
        </authorList>
    </citation>
    <scope>NUCLEOTIDE SEQUENCE [LARGE SCALE GENOMIC DNA]</scope>
    <source>
        <strain evidence="3">P16(2019)</strain>
    </source>
</reference>
<organism evidence="2 3">
    <name type="scientific">Alkalicoccobacillus porphyridii</name>
    <dbReference type="NCBI Taxonomy" id="2597270"/>
    <lineage>
        <taxon>Bacteria</taxon>
        <taxon>Bacillati</taxon>
        <taxon>Bacillota</taxon>
        <taxon>Bacilli</taxon>
        <taxon>Bacillales</taxon>
        <taxon>Bacillaceae</taxon>
        <taxon>Alkalicoccobacillus</taxon>
    </lineage>
</organism>
<dbReference type="Gene3D" id="2.40.320.10">
    <property type="entry name" value="Hypothetical Protein Pfu-838710-001"/>
    <property type="match status" value="1"/>
</dbReference>